<proteinExistence type="predicted"/>
<dbReference type="Gene3D" id="1.10.357.10">
    <property type="entry name" value="Tetracycline Repressor, domain 2"/>
    <property type="match status" value="1"/>
</dbReference>
<protein>
    <submittedName>
        <fullName evidence="3">TetR/AcrR family transcriptional regulator</fullName>
    </submittedName>
</protein>
<dbReference type="InterPro" id="IPR001647">
    <property type="entry name" value="HTH_TetR"/>
</dbReference>
<comment type="caution">
    <text evidence="3">The sequence shown here is derived from an EMBL/GenBank/DDBJ whole genome shotgun (WGS) entry which is preliminary data.</text>
</comment>
<name>A0A6P2BUK6_9ACTN</name>
<dbReference type="RefSeq" id="WP_145858645.1">
    <property type="nucleotide sequence ID" value="NZ_RPFW01000006.1"/>
</dbReference>
<dbReference type="AlphaFoldDB" id="A0A6P2BUK6"/>
<keyword evidence="4" id="KW-1185">Reference proteome</keyword>
<dbReference type="SUPFAM" id="SSF46689">
    <property type="entry name" value="Homeodomain-like"/>
    <property type="match status" value="1"/>
</dbReference>
<dbReference type="InterPro" id="IPR009057">
    <property type="entry name" value="Homeodomain-like_sf"/>
</dbReference>
<dbReference type="OrthoDB" id="3217159at2"/>
<dbReference type="Pfam" id="PF00440">
    <property type="entry name" value="TetR_N"/>
    <property type="match status" value="1"/>
</dbReference>
<keyword evidence="1" id="KW-0238">DNA-binding</keyword>
<evidence type="ECO:0000259" key="2">
    <source>
        <dbReference type="Pfam" id="PF00440"/>
    </source>
</evidence>
<sequence length="201" mass="21372">MTADAPAGRVNQKQRTRAAIVAAARDLITGNTEVTMPAVARAALVSEATAYRYFPDLVSLLREAVDGTWPSPAEALAPVENSTDPVRRIAVGTERLLRHVQAYQGAVRAMIAATVVRPGSAALRPGHRLGIIDHALAPLESTLGRQDPEAFRQLKRELGIVVSAEALFTLTDLYELSPDEAIASAVGAARTITAAAVRMSR</sequence>
<dbReference type="Proteomes" id="UP000460272">
    <property type="component" value="Unassembled WGS sequence"/>
</dbReference>
<evidence type="ECO:0000256" key="1">
    <source>
        <dbReference type="ARBA" id="ARBA00023125"/>
    </source>
</evidence>
<organism evidence="3 4">
    <name type="scientific">Trebonia kvetii</name>
    <dbReference type="NCBI Taxonomy" id="2480626"/>
    <lineage>
        <taxon>Bacteria</taxon>
        <taxon>Bacillati</taxon>
        <taxon>Actinomycetota</taxon>
        <taxon>Actinomycetes</taxon>
        <taxon>Streptosporangiales</taxon>
        <taxon>Treboniaceae</taxon>
        <taxon>Trebonia</taxon>
    </lineage>
</organism>
<feature type="domain" description="HTH tetR-type" evidence="2">
    <location>
        <begin position="20"/>
        <end position="63"/>
    </location>
</feature>
<reference evidence="3 4" key="1">
    <citation type="submission" date="2018-11" db="EMBL/GenBank/DDBJ databases">
        <title>Trebonia kvetii gen.nov., sp.nov., a novel acidophilic actinobacterium, and proposal of the new actinobacterial family Treboniaceae fam. nov.</title>
        <authorList>
            <person name="Rapoport D."/>
            <person name="Sagova-Mareckova M."/>
            <person name="Sedlacek I."/>
            <person name="Provaznik J."/>
            <person name="Kralova S."/>
            <person name="Pavlinic D."/>
            <person name="Benes V."/>
            <person name="Kopecky J."/>
        </authorList>
    </citation>
    <scope>NUCLEOTIDE SEQUENCE [LARGE SCALE GENOMIC DNA]</scope>
    <source>
        <strain evidence="3 4">15Tr583</strain>
    </source>
</reference>
<gene>
    <name evidence="3" type="ORF">EAS64_30485</name>
</gene>
<accession>A0A6P2BUK6</accession>
<dbReference type="GO" id="GO:0003677">
    <property type="term" value="F:DNA binding"/>
    <property type="evidence" value="ECO:0007669"/>
    <property type="project" value="UniProtKB-KW"/>
</dbReference>
<evidence type="ECO:0000313" key="3">
    <source>
        <dbReference type="EMBL" id="TVZ01785.1"/>
    </source>
</evidence>
<dbReference type="EMBL" id="RPFW01000006">
    <property type="protein sequence ID" value="TVZ01785.1"/>
    <property type="molecule type" value="Genomic_DNA"/>
</dbReference>
<evidence type="ECO:0000313" key="4">
    <source>
        <dbReference type="Proteomes" id="UP000460272"/>
    </source>
</evidence>